<gene>
    <name evidence="2" type="ORF">PHLCEN_2v6816</name>
</gene>
<sequence length="177" mass="20470">MEAEWVTEVWADACLREGVKSCITSDLYKMLTRRGTHLRSEMKNKGHKTVCMYYNLRPGQSERAKVKNKMLVTKLLMEAEPDRNLFLYPVEFCLKEWSEGHFEDTTFTVGENSIIYALHLANLDRFERLTLRHKLYHKLAMKILTNARHYAGVGGAATDMPTAGRMSDKVFENMMKA</sequence>
<evidence type="ECO:0000259" key="1">
    <source>
        <dbReference type="Pfam" id="PF20149"/>
    </source>
</evidence>
<evidence type="ECO:0000313" key="2">
    <source>
        <dbReference type="EMBL" id="PSR79978.1"/>
    </source>
</evidence>
<dbReference type="STRING" id="98765.A0A2R6NYB3"/>
<dbReference type="Pfam" id="PF20149">
    <property type="entry name" value="DUF6532"/>
    <property type="match status" value="2"/>
</dbReference>
<organism evidence="2 3">
    <name type="scientific">Hermanssonia centrifuga</name>
    <dbReference type="NCBI Taxonomy" id="98765"/>
    <lineage>
        <taxon>Eukaryota</taxon>
        <taxon>Fungi</taxon>
        <taxon>Dikarya</taxon>
        <taxon>Basidiomycota</taxon>
        <taxon>Agaricomycotina</taxon>
        <taxon>Agaricomycetes</taxon>
        <taxon>Polyporales</taxon>
        <taxon>Meruliaceae</taxon>
        <taxon>Hermanssonia</taxon>
    </lineage>
</organism>
<dbReference type="OrthoDB" id="2682344at2759"/>
<dbReference type="Proteomes" id="UP000186601">
    <property type="component" value="Unassembled WGS sequence"/>
</dbReference>
<evidence type="ECO:0000313" key="3">
    <source>
        <dbReference type="Proteomes" id="UP000186601"/>
    </source>
</evidence>
<accession>A0A2R6NYB3</accession>
<reference evidence="2 3" key="1">
    <citation type="submission" date="2018-02" db="EMBL/GenBank/DDBJ databases">
        <title>Genome sequence of the basidiomycete white-rot fungus Phlebia centrifuga.</title>
        <authorList>
            <person name="Granchi Z."/>
            <person name="Peng M."/>
            <person name="de Vries R.P."/>
            <person name="Hilden K."/>
            <person name="Makela M.R."/>
            <person name="Grigoriev I."/>
            <person name="Riley R."/>
        </authorList>
    </citation>
    <scope>NUCLEOTIDE SEQUENCE [LARGE SCALE GENOMIC DNA]</scope>
    <source>
        <strain evidence="2 3">FBCC195</strain>
    </source>
</reference>
<protein>
    <recommendedName>
        <fullName evidence="1">DUF6532 domain-containing protein</fullName>
    </recommendedName>
</protein>
<keyword evidence="3" id="KW-1185">Reference proteome</keyword>
<name>A0A2R6NYB3_9APHY</name>
<feature type="domain" description="DUF6532" evidence="1">
    <location>
        <begin position="90"/>
        <end position="126"/>
    </location>
</feature>
<feature type="domain" description="DUF6532" evidence="1">
    <location>
        <begin position="3"/>
        <end position="79"/>
    </location>
</feature>
<proteinExistence type="predicted"/>
<dbReference type="EMBL" id="MLYV02000677">
    <property type="protein sequence ID" value="PSR79978.1"/>
    <property type="molecule type" value="Genomic_DNA"/>
</dbReference>
<dbReference type="InterPro" id="IPR045341">
    <property type="entry name" value="DUF6532"/>
</dbReference>
<comment type="caution">
    <text evidence="2">The sequence shown here is derived from an EMBL/GenBank/DDBJ whole genome shotgun (WGS) entry which is preliminary data.</text>
</comment>
<dbReference type="AlphaFoldDB" id="A0A2R6NYB3"/>